<evidence type="ECO:0000313" key="4">
    <source>
        <dbReference type="Proteomes" id="UP001423409"/>
    </source>
</evidence>
<dbReference type="InterPro" id="IPR013783">
    <property type="entry name" value="Ig-like_fold"/>
</dbReference>
<feature type="compositionally biased region" description="Low complexity" evidence="1">
    <location>
        <begin position="1"/>
        <end position="14"/>
    </location>
</feature>
<sequence>MPLRSLLPLPTRSPADQRPRGRTRLLTLLALLAPPTQGGVVTVGLTAGLIAGLTAGRAQGVTSAFGSVQLTFTLDQTGTFVNGDPATLLAAPRVVGGRTMLPLRETAALLGQPLPGAAGQVQLARLSVDTRQNSASLNGTAQPAGTVATLGGVLYVSARTLADALNANLSTDDGRTFTLTALRNGGNPLIPQARFSTDKTTYAPGERVVYTEYPFDPDGADITARRWTNRQDAYFQPGTYTVGLTVTNSRGLQSQPFTRTIRVEGTPIDTPLTYALKYALPGDSFPDPQVLSYPSATPTTAEGPSYPLLFSDSPEVPAQSGVLYQDSLSGRARLLAYHLNGLGRPARLYVMARNLESRPVEVRSERLGETAPTRIEGILGQVTLLEYFASGGGTTLNLLPGQTAAVYASPTLSAGSGVNVMQDLITSGRVELTFLMLEDALPPTAQVMQQLPYLRPDGKHVRGTFPGAVRSLRVNLSALPARIVIGDGRVDPALTGTDALTGQSVRLSGNYGVLYDLEVNGASGTAVALSPRGGLYRGAMNVQDGPITQTIKLPRTGNALKPDEPVLLWRPQSDRLNIDFVPSSGSNLPISLVFYRARTLSGFGGLIKTYQP</sequence>
<dbReference type="SUPFAM" id="SSF55383">
    <property type="entry name" value="Copper amine oxidase, domain N"/>
    <property type="match status" value="1"/>
</dbReference>
<dbReference type="Pfam" id="PF07833">
    <property type="entry name" value="Cu_amine_oxidN1"/>
    <property type="match status" value="1"/>
</dbReference>
<organism evidence="3 4">
    <name type="scientific">Deinococcus caeni</name>
    <dbReference type="NCBI Taxonomy" id="569127"/>
    <lineage>
        <taxon>Bacteria</taxon>
        <taxon>Thermotogati</taxon>
        <taxon>Deinococcota</taxon>
        <taxon>Deinococci</taxon>
        <taxon>Deinococcales</taxon>
        <taxon>Deinococcaceae</taxon>
        <taxon>Deinococcus</taxon>
    </lineage>
</organism>
<reference evidence="3 4" key="1">
    <citation type="submission" date="2024-02" db="EMBL/GenBank/DDBJ databases">
        <title>Deinococcus caeni NBRC 101312.</title>
        <authorList>
            <person name="Ichikawa N."/>
            <person name="Katano-Makiyama Y."/>
            <person name="Hidaka K."/>
        </authorList>
    </citation>
    <scope>NUCLEOTIDE SEQUENCE [LARGE SCALE GENOMIC DNA]</scope>
    <source>
        <strain evidence="3 4">NBRC 101312</strain>
    </source>
</reference>
<dbReference type="EMBL" id="BAABQU010000001">
    <property type="protein sequence ID" value="GAA5438648.1"/>
    <property type="molecule type" value="Genomic_DNA"/>
</dbReference>
<evidence type="ECO:0000259" key="2">
    <source>
        <dbReference type="Pfam" id="PF07833"/>
    </source>
</evidence>
<feature type="region of interest" description="Disordered" evidence="1">
    <location>
        <begin position="1"/>
        <end position="20"/>
    </location>
</feature>
<dbReference type="SUPFAM" id="SSF49299">
    <property type="entry name" value="PKD domain"/>
    <property type="match status" value="1"/>
</dbReference>
<dbReference type="InterPro" id="IPR036582">
    <property type="entry name" value="Mao_N_sf"/>
</dbReference>
<keyword evidence="4" id="KW-1185">Reference proteome</keyword>
<evidence type="ECO:0000313" key="3">
    <source>
        <dbReference type="EMBL" id="GAA5438648.1"/>
    </source>
</evidence>
<dbReference type="Proteomes" id="UP001423409">
    <property type="component" value="Unassembled WGS sequence"/>
</dbReference>
<proteinExistence type="predicted"/>
<evidence type="ECO:0000256" key="1">
    <source>
        <dbReference type="SAM" id="MobiDB-lite"/>
    </source>
</evidence>
<feature type="domain" description="Copper amine oxidase-like N-terminal" evidence="2">
    <location>
        <begin position="81"/>
        <end position="174"/>
    </location>
</feature>
<name>A0ABP9U7X0_9DEIO</name>
<dbReference type="InterPro" id="IPR035986">
    <property type="entry name" value="PKD_dom_sf"/>
</dbReference>
<gene>
    <name evidence="3" type="ORF">Dcae01_00137</name>
</gene>
<accession>A0ABP9U7X0</accession>
<protein>
    <recommendedName>
        <fullName evidence="2">Copper amine oxidase-like N-terminal domain-containing protein</fullName>
    </recommendedName>
</protein>
<dbReference type="InterPro" id="IPR012854">
    <property type="entry name" value="Cu_amine_oxidase-like_N"/>
</dbReference>
<comment type="caution">
    <text evidence="3">The sequence shown here is derived from an EMBL/GenBank/DDBJ whole genome shotgun (WGS) entry which is preliminary data.</text>
</comment>
<dbReference type="RefSeq" id="WP_345440485.1">
    <property type="nucleotide sequence ID" value="NZ_BAABQU010000001.1"/>
</dbReference>
<dbReference type="Gene3D" id="2.60.40.10">
    <property type="entry name" value="Immunoglobulins"/>
    <property type="match status" value="1"/>
</dbReference>